<keyword evidence="3 5" id="KW-0378">Hydrolase</keyword>
<sequence length="558" mass="56700">MVSALAIALAVAPLPALAQSRGDKGYDRVARPGKHRGGGGGGVGAGIAGAIIGIGAGLLIEHARAKAAEREEIVEEEVERPRRRPERPKTEKPRPERPKVVRATPEDLGPSPKRKVEPKKPEPKVARQTPPKDRAPRSADRNRPPAPPSGAAPLVPAGSAAALAANGATRAPDEVLCEIRVGTPDPEIVAIGRRQGLERLSIERFALTGTTVVRYRIRNGRPVDAAISGLEREPAVASAQPNHIYQLSQQANSALISTQYSVAMMRLEDAHREATGEGVGIAVIDSAIDPNHPALRGAVVETFDPIGGQARPHSHGTAVAALAAGRGALMSPAPRAGIYAVRAFAPEQAAKSGAQGTTMHILRGLDWAAGRGVKVVNMSFAGPRDAKISEFIAAGAAKGAIYVAAAGNAGPSSPPLYPAADPNVIAVTAVDARNDLLPVANRGPHLSVAAPGVDVLVAAPGGGYGYLSGTSMASAEVAGLVALMVEAKPGLAAWQARAALVGSARDLGAPGPDAEFGAGLADARGALDALGEPGADAVAEAPAASGQTAAAAELAERP</sequence>
<feature type="domain" description="Peptidase S8/S53" evidence="9">
    <location>
        <begin position="276"/>
        <end position="519"/>
    </location>
</feature>
<feature type="active site" description="Charge relay system" evidence="5">
    <location>
        <position position="471"/>
    </location>
</feature>
<protein>
    <submittedName>
        <fullName evidence="10">S8 family serine peptidase</fullName>
    </submittedName>
</protein>
<gene>
    <name evidence="10" type="ORF">K6K41_22110</name>
</gene>
<dbReference type="InterPro" id="IPR000209">
    <property type="entry name" value="Peptidase_S8/S53_dom"/>
</dbReference>
<keyword evidence="8" id="KW-0732">Signal</keyword>
<dbReference type="InterPro" id="IPR015500">
    <property type="entry name" value="Peptidase_S8_subtilisin-rel"/>
</dbReference>
<dbReference type="Pfam" id="PF00082">
    <property type="entry name" value="Peptidase_S8"/>
    <property type="match status" value="1"/>
</dbReference>
<dbReference type="KEGG" id="cmet:K6K41_22110"/>
<dbReference type="PROSITE" id="PS51892">
    <property type="entry name" value="SUBTILASE"/>
    <property type="match status" value="1"/>
</dbReference>
<keyword evidence="7" id="KW-0812">Transmembrane</keyword>
<dbReference type="InterPro" id="IPR036852">
    <property type="entry name" value="Peptidase_S8/S53_dom_sf"/>
</dbReference>
<name>A0A9E6R8T1_9HYPH</name>
<keyword evidence="7" id="KW-0472">Membrane</keyword>
<evidence type="ECO:0000313" key="10">
    <source>
        <dbReference type="EMBL" id="QZN99414.1"/>
    </source>
</evidence>
<evidence type="ECO:0000256" key="7">
    <source>
        <dbReference type="SAM" id="Phobius"/>
    </source>
</evidence>
<evidence type="ECO:0000256" key="8">
    <source>
        <dbReference type="SAM" id="SignalP"/>
    </source>
</evidence>
<evidence type="ECO:0000256" key="3">
    <source>
        <dbReference type="ARBA" id="ARBA00022801"/>
    </source>
</evidence>
<evidence type="ECO:0000256" key="2">
    <source>
        <dbReference type="ARBA" id="ARBA00022670"/>
    </source>
</evidence>
<dbReference type="RefSeq" id="WP_261402478.1">
    <property type="nucleotide sequence ID" value="NZ_CP081869.1"/>
</dbReference>
<feature type="compositionally biased region" description="Basic and acidic residues" evidence="6">
    <location>
        <begin position="87"/>
        <end position="99"/>
    </location>
</feature>
<keyword evidence="7" id="KW-1133">Transmembrane helix</keyword>
<dbReference type="EMBL" id="CP081869">
    <property type="protein sequence ID" value="QZN99414.1"/>
    <property type="molecule type" value="Genomic_DNA"/>
</dbReference>
<evidence type="ECO:0000256" key="4">
    <source>
        <dbReference type="ARBA" id="ARBA00022825"/>
    </source>
</evidence>
<feature type="region of interest" description="Disordered" evidence="6">
    <location>
        <begin position="20"/>
        <end position="43"/>
    </location>
</feature>
<feature type="signal peptide" evidence="8">
    <location>
        <begin position="1"/>
        <end position="18"/>
    </location>
</feature>
<dbReference type="PANTHER" id="PTHR43806:SF11">
    <property type="entry name" value="CEREVISIN-RELATED"/>
    <property type="match status" value="1"/>
</dbReference>
<dbReference type="Proteomes" id="UP000825701">
    <property type="component" value="Chromosome"/>
</dbReference>
<dbReference type="InterPro" id="IPR050131">
    <property type="entry name" value="Peptidase_S8_subtilisin-like"/>
</dbReference>
<comment type="similarity">
    <text evidence="1 5">Belongs to the peptidase S8 family.</text>
</comment>
<feature type="active site" description="Charge relay system" evidence="5">
    <location>
        <position position="285"/>
    </location>
</feature>
<evidence type="ECO:0000259" key="9">
    <source>
        <dbReference type="Pfam" id="PF00082"/>
    </source>
</evidence>
<evidence type="ECO:0000313" key="11">
    <source>
        <dbReference type="Proteomes" id="UP000825701"/>
    </source>
</evidence>
<feature type="active site" description="Charge relay system" evidence="5">
    <location>
        <position position="315"/>
    </location>
</feature>
<dbReference type="PANTHER" id="PTHR43806">
    <property type="entry name" value="PEPTIDASE S8"/>
    <property type="match status" value="1"/>
</dbReference>
<dbReference type="CDD" id="cd05561">
    <property type="entry name" value="Peptidases_S8_4"/>
    <property type="match status" value="1"/>
</dbReference>
<feature type="chain" id="PRO_5038781771" evidence="8">
    <location>
        <begin position="19"/>
        <end position="558"/>
    </location>
</feature>
<dbReference type="GO" id="GO:0006508">
    <property type="term" value="P:proteolysis"/>
    <property type="evidence" value="ECO:0007669"/>
    <property type="project" value="UniProtKB-KW"/>
</dbReference>
<dbReference type="AlphaFoldDB" id="A0A9E6R8T1"/>
<keyword evidence="2 5" id="KW-0645">Protease</keyword>
<feature type="region of interest" description="Disordered" evidence="6">
    <location>
        <begin position="537"/>
        <end position="558"/>
    </location>
</feature>
<keyword evidence="4 5" id="KW-0720">Serine protease</keyword>
<evidence type="ECO:0000256" key="1">
    <source>
        <dbReference type="ARBA" id="ARBA00011073"/>
    </source>
</evidence>
<dbReference type="SUPFAM" id="SSF52743">
    <property type="entry name" value="Subtilisin-like"/>
    <property type="match status" value="1"/>
</dbReference>
<feature type="compositionally biased region" description="Basic and acidic residues" evidence="6">
    <location>
        <begin position="114"/>
        <end position="143"/>
    </location>
</feature>
<feature type="compositionally biased region" description="Basic and acidic residues" evidence="6">
    <location>
        <begin position="21"/>
        <end position="30"/>
    </location>
</feature>
<feature type="transmembrane region" description="Helical" evidence="7">
    <location>
        <begin position="42"/>
        <end position="60"/>
    </location>
</feature>
<dbReference type="PRINTS" id="PR00723">
    <property type="entry name" value="SUBTILISIN"/>
</dbReference>
<proteinExistence type="inferred from homology"/>
<reference evidence="10" key="1">
    <citation type="submission" date="2021-08" db="EMBL/GenBank/DDBJ databases">
        <authorList>
            <person name="Zhang H."/>
            <person name="Xu M."/>
            <person name="Yu Z."/>
            <person name="Yang L."/>
            <person name="Cai Y."/>
        </authorList>
    </citation>
    <scope>NUCLEOTIDE SEQUENCE</scope>
    <source>
        <strain evidence="10">CHL1</strain>
    </source>
</reference>
<evidence type="ECO:0000256" key="6">
    <source>
        <dbReference type="SAM" id="MobiDB-lite"/>
    </source>
</evidence>
<accession>A0A9E6R8T1</accession>
<dbReference type="GO" id="GO:0004252">
    <property type="term" value="F:serine-type endopeptidase activity"/>
    <property type="evidence" value="ECO:0007669"/>
    <property type="project" value="UniProtKB-UniRule"/>
</dbReference>
<organism evidence="10 11">
    <name type="scientific">Chenggangzhangella methanolivorans</name>
    <dbReference type="NCBI Taxonomy" id="1437009"/>
    <lineage>
        <taxon>Bacteria</taxon>
        <taxon>Pseudomonadati</taxon>
        <taxon>Pseudomonadota</taxon>
        <taxon>Alphaproteobacteria</taxon>
        <taxon>Hyphomicrobiales</taxon>
        <taxon>Methylopilaceae</taxon>
        <taxon>Chenggangzhangella</taxon>
    </lineage>
</organism>
<dbReference type="Gene3D" id="3.40.50.200">
    <property type="entry name" value="Peptidase S8/S53 domain"/>
    <property type="match status" value="1"/>
</dbReference>
<evidence type="ECO:0000256" key="5">
    <source>
        <dbReference type="PROSITE-ProRule" id="PRU01240"/>
    </source>
</evidence>
<feature type="region of interest" description="Disordered" evidence="6">
    <location>
        <begin position="67"/>
        <end position="155"/>
    </location>
</feature>
<keyword evidence="11" id="KW-1185">Reference proteome</keyword>